<evidence type="ECO:0000313" key="2">
    <source>
        <dbReference type="EMBL" id="QJA55812.1"/>
    </source>
</evidence>
<proteinExistence type="predicted"/>
<reference evidence="2" key="1">
    <citation type="submission" date="2020-03" db="EMBL/GenBank/DDBJ databases">
        <title>The deep terrestrial virosphere.</title>
        <authorList>
            <person name="Holmfeldt K."/>
            <person name="Nilsson E."/>
            <person name="Simone D."/>
            <person name="Lopez-Fernandez M."/>
            <person name="Wu X."/>
            <person name="de Brujin I."/>
            <person name="Lundin D."/>
            <person name="Andersson A."/>
            <person name="Bertilsson S."/>
            <person name="Dopson M."/>
        </authorList>
    </citation>
    <scope>NUCLEOTIDE SEQUENCE</scope>
    <source>
        <strain evidence="2">MM415B01986</strain>
    </source>
</reference>
<evidence type="ECO:0000256" key="1">
    <source>
        <dbReference type="SAM" id="Phobius"/>
    </source>
</evidence>
<feature type="transmembrane region" description="Helical" evidence="1">
    <location>
        <begin position="192"/>
        <end position="217"/>
    </location>
</feature>
<protein>
    <submittedName>
        <fullName evidence="2">Uncharacterized protein</fullName>
    </submittedName>
</protein>
<organism evidence="2">
    <name type="scientific">viral metagenome</name>
    <dbReference type="NCBI Taxonomy" id="1070528"/>
    <lineage>
        <taxon>unclassified sequences</taxon>
        <taxon>metagenomes</taxon>
        <taxon>organismal metagenomes</taxon>
    </lineage>
</organism>
<keyword evidence="1" id="KW-0472">Membrane</keyword>
<sequence length="275" mass="29049">MSRPVEIDVRASGVTETDRQLQVIKDNLRTLQQRGGQAAEGLKQTGSGLRSVTSEARQSIRVWRSYGMLTRQASIGVFIFASMQRHLQSTTWALTDAKKKYLKALQEEGAGSEEAKDALEDYRRSQLLYNQAQLQTLATLGTWIPNLAVSLILIGKEVAMTHVSTAAHLAHIGVIQSETLAYHGLSLAKAAAFFGTPVGLLAIAGVGAAVGLGALAYESGRQRASAAAEKQTAGGGGISVDIGTINVSQQGKGMPAFMNELKSSINAARGDLIGG</sequence>
<accession>A0A6M3IH63</accession>
<gene>
    <name evidence="2" type="ORF">MM415B01986_0006</name>
</gene>
<keyword evidence="1" id="KW-1133">Transmembrane helix</keyword>
<name>A0A6M3IH63_9ZZZZ</name>
<keyword evidence="1" id="KW-0812">Transmembrane</keyword>
<dbReference type="EMBL" id="MT141183">
    <property type="protein sequence ID" value="QJA55812.1"/>
    <property type="molecule type" value="Genomic_DNA"/>
</dbReference>
<dbReference type="AlphaFoldDB" id="A0A6M3IH63"/>